<protein>
    <submittedName>
        <fullName evidence="1">Uncharacterized protein</fullName>
    </submittedName>
</protein>
<organism evidence="1 2">
    <name type="scientific">Halobellus rubicundus</name>
    <dbReference type="NCBI Taxonomy" id="2996466"/>
    <lineage>
        <taxon>Archaea</taxon>
        <taxon>Methanobacteriati</taxon>
        <taxon>Methanobacteriota</taxon>
        <taxon>Stenosarchaea group</taxon>
        <taxon>Halobacteria</taxon>
        <taxon>Halobacteriales</taxon>
        <taxon>Haloferacaceae</taxon>
        <taxon>Halobellus</taxon>
    </lineage>
</organism>
<name>A0ABD5MEW2_9EURY</name>
<sequence length="164" mass="18306">MRNESSQHSNLSSKKKLRLLMRSITRSYRRLNGNDVGSVEFADVVPQSMSDQITMMSELVDAVEEDTSLHSVEKETTMSFSKVDDRVSVYSEEAGLMRRLLRHPHFEVESLRGTDGQQIAPNDFEEESITGVKGSLPITALVLQTSLRATSQHSAVVPEGVLRL</sequence>
<dbReference type="AlphaFoldDB" id="A0ABD5MEW2"/>
<dbReference type="RefSeq" id="WP_372386966.1">
    <property type="nucleotide sequence ID" value="NZ_JBGNYA010000001.1"/>
</dbReference>
<dbReference type="EMBL" id="JBGNYA010000001">
    <property type="protein sequence ID" value="MFA1609871.1"/>
    <property type="molecule type" value="Genomic_DNA"/>
</dbReference>
<proteinExistence type="predicted"/>
<keyword evidence="2" id="KW-1185">Reference proteome</keyword>
<accession>A0ABD5MEW2</accession>
<reference evidence="1 2" key="1">
    <citation type="submission" date="2024-08" db="EMBL/GenBank/DDBJ databases">
        <title>Halobellus sp. MBLA0158 whole genome sequence.</title>
        <authorList>
            <person name="Hwang C.Y."/>
            <person name="Cho E.-S."/>
            <person name="Seo M.-J."/>
        </authorList>
    </citation>
    <scope>NUCLEOTIDE SEQUENCE [LARGE SCALE GENOMIC DNA]</scope>
    <source>
        <strain evidence="1 2">MBLA0158</strain>
    </source>
</reference>
<dbReference type="Proteomes" id="UP001570511">
    <property type="component" value="Unassembled WGS sequence"/>
</dbReference>
<evidence type="ECO:0000313" key="2">
    <source>
        <dbReference type="Proteomes" id="UP001570511"/>
    </source>
</evidence>
<gene>
    <name evidence="1" type="ORF">OS889_02475</name>
</gene>
<comment type="caution">
    <text evidence="1">The sequence shown here is derived from an EMBL/GenBank/DDBJ whole genome shotgun (WGS) entry which is preliminary data.</text>
</comment>
<evidence type="ECO:0000313" key="1">
    <source>
        <dbReference type="EMBL" id="MFA1609871.1"/>
    </source>
</evidence>